<dbReference type="GO" id="GO:0005840">
    <property type="term" value="C:ribosome"/>
    <property type="evidence" value="ECO:0007669"/>
    <property type="project" value="UniProtKB-KW"/>
</dbReference>
<proteinExistence type="inferred from homology"/>
<dbReference type="GO" id="GO:1990904">
    <property type="term" value="C:ribonucleoprotein complex"/>
    <property type="evidence" value="ECO:0007669"/>
    <property type="project" value="UniProtKB-KW"/>
</dbReference>
<dbReference type="Gene3D" id="1.20.5.2650">
    <property type="match status" value="1"/>
</dbReference>
<dbReference type="GO" id="GO:0006412">
    <property type="term" value="P:translation"/>
    <property type="evidence" value="ECO:0007669"/>
    <property type="project" value="InterPro"/>
</dbReference>
<dbReference type="PANTHER" id="PTHR11502">
    <property type="entry name" value="40S RIBOSOMAL PROTEIN S6"/>
    <property type="match status" value="1"/>
</dbReference>
<dbReference type="AlphaFoldDB" id="A0A485NH99"/>
<dbReference type="EMBL" id="CAAGRJ010013029">
    <property type="protein sequence ID" value="VFV29592.1"/>
    <property type="molecule type" value="Genomic_DNA"/>
</dbReference>
<dbReference type="InterPro" id="IPR001377">
    <property type="entry name" value="Ribosomal_eS6"/>
</dbReference>
<dbReference type="Proteomes" id="UP000386466">
    <property type="component" value="Unassembled WGS sequence"/>
</dbReference>
<accession>A0A485NH99</accession>
<reference evidence="6 7" key="1">
    <citation type="submission" date="2019-01" db="EMBL/GenBank/DDBJ databases">
        <authorList>
            <person name="Alioto T."/>
            <person name="Alioto T."/>
        </authorList>
    </citation>
    <scope>NUCLEOTIDE SEQUENCE [LARGE SCALE GENOMIC DNA]</scope>
</reference>
<name>A0A485NH99_LYNPA</name>
<keyword evidence="3" id="KW-0687">Ribonucleoprotein</keyword>
<protein>
    <recommendedName>
        <fullName evidence="4">Small ribosomal subunit protein eS6</fullName>
    </recommendedName>
    <alternativeName>
        <fullName evidence="5">40S ribosomal protein S6</fullName>
    </alternativeName>
</protein>
<keyword evidence="2 6" id="KW-0689">Ribosomal protein</keyword>
<dbReference type="GO" id="GO:0003735">
    <property type="term" value="F:structural constituent of ribosome"/>
    <property type="evidence" value="ECO:0007669"/>
    <property type="project" value="InterPro"/>
</dbReference>
<keyword evidence="7" id="KW-1185">Reference proteome</keyword>
<organism evidence="6 7">
    <name type="scientific">Lynx pardinus</name>
    <name type="common">Iberian lynx</name>
    <name type="synonym">Felis pardina</name>
    <dbReference type="NCBI Taxonomy" id="191816"/>
    <lineage>
        <taxon>Eukaryota</taxon>
        <taxon>Metazoa</taxon>
        <taxon>Chordata</taxon>
        <taxon>Craniata</taxon>
        <taxon>Vertebrata</taxon>
        <taxon>Euteleostomi</taxon>
        <taxon>Mammalia</taxon>
        <taxon>Eutheria</taxon>
        <taxon>Laurasiatheria</taxon>
        <taxon>Carnivora</taxon>
        <taxon>Feliformia</taxon>
        <taxon>Felidae</taxon>
        <taxon>Felinae</taxon>
        <taxon>Lynx</taxon>
    </lineage>
</organism>
<evidence type="ECO:0000256" key="1">
    <source>
        <dbReference type="ARBA" id="ARBA00009312"/>
    </source>
</evidence>
<evidence type="ECO:0000256" key="5">
    <source>
        <dbReference type="ARBA" id="ARBA00035403"/>
    </source>
</evidence>
<gene>
    <name evidence="6" type="ORF">LYPA_23C008268</name>
</gene>
<sequence length="127" mass="13990">MSTCCLVGGIPGTEQGGLEKENGKSIQGCIVDANLSLINLVIVKKKKKEEKGISGFTDTTVPRLGPKRARQICKLFDLSKPDVHQSVVRKPPTKEDKNLEPSFNVLLFHVSSNKTLLHCSEKKKKAY</sequence>
<evidence type="ECO:0000313" key="7">
    <source>
        <dbReference type="Proteomes" id="UP000386466"/>
    </source>
</evidence>
<evidence type="ECO:0000256" key="2">
    <source>
        <dbReference type="ARBA" id="ARBA00022980"/>
    </source>
</evidence>
<evidence type="ECO:0000256" key="3">
    <source>
        <dbReference type="ARBA" id="ARBA00023274"/>
    </source>
</evidence>
<comment type="similarity">
    <text evidence="1">Belongs to the eukaryotic ribosomal protein eS6 family.</text>
</comment>
<evidence type="ECO:0000256" key="4">
    <source>
        <dbReference type="ARBA" id="ARBA00035278"/>
    </source>
</evidence>
<evidence type="ECO:0000313" key="6">
    <source>
        <dbReference type="EMBL" id="VFV29592.1"/>
    </source>
</evidence>